<dbReference type="InterPro" id="IPR013243">
    <property type="entry name" value="SCA7_dom"/>
</dbReference>
<dbReference type="Proteomes" id="UP000250572">
    <property type="component" value="Unassembled WGS sequence"/>
</dbReference>
<dbReference type="GO" id="GO:0071819">
    <property type="term" value="C:DUBm complex"/>
    <property type="evidence" value="ECO:0007669"/>
    <property type="project" value="UniProtKB-ARBA"/>
</dbReference>
<keyword evidence="11" id="KW-0472">Membrane</keyword>
<proteinExistence type="inferred from homology"/>
<dbReference type="GO" id="GO:0003713">
    <property type="term" value="F:transcription coactivator activity"/>
    <property type="evidence" value="ECO:0007669"/>
    <property type="project" value="TreeGrafter"/>
</dbReference>
<dbReference type="AlphaFoldDB" id="A0A315V6C2"/>
<keyword evidence="11" id="KW-1133">Transmembrane helix</keyword>
<protein>
    <recommendedName>
        <fullName evidence="12">SCA7 domain-containing protein</fullName>
    </recommendedName>
</protein>
<keyword evidence="3" id="KW-0863">Zinc-finger</keyword>
<gene>
    <name evidence="13" type="ORF">CCH79_00008324</name>
</gene>
<evidence type="ECO:0000256" key="3">
    <source>
        <dbReference type="ARBA" id="ARBA00022771"/>
    </source>
</evidence>
<keyword evidence="5" id="KW-0156">Chromatin regulator</keyword>
<organism evidence="13 14">
    <name type="scientific">Gambusia affinis</name>
    <name type="common">Western mosquitofish</name>
    <name type="synonym">Heterandria affinis</name>
    <dbReference type="NCBI Taxonomy" id="33528"/>
    <lineage>
        <taxon>Eukaryota</taxon>
        <taxon>Metazoa</taxon>
        <taxon>Chordata</taxon>
        <taxon>Craniata</taxon>
        <taxon>Vertebrata</taxon>
        <taxon>Euteleostomi</taxon>
        <taxon>Actinopterygii</taxon>
        <taxon>Neopterygii</taxon>
        <taxon>Teleostei</taxon>
        <taxon>Neoteleostei</taxon>
        <taxon>Acanthomorphata</taxon>
        <taxon>Ovalentaria</taxon>
        <taxon>Atherinomorphae</taxon>
        <taxon>Cyprinodontiformes</taxon>
        <taxon>Poeciliidae</taxon>
        <taxon>Poeciliinae</taxon>
        <taxon>Gambusia</taxon>
    </lineage>
</organism>
<evidence type="ECO:0000256" key="7">
    <source>
        <dbReference type="ARBA" id="ARBA00023159"/>
    </source>
</evidence>
<dbReference type="HAMAP" id="MF_03047">
    <property type="entry name" value="Sgf11"/>
    <property type="match status" value="1"/>
</dbReference>
<comment type="caution">
    <text evidence="13">The sequence shown here is derived from an EMBL/GenBank/DDBJ whole genome shotgun (WGS) entry which is preliminary data.</text>
</comment>
<evidence type="ECO:0000256" key="10">
    <source>
        <dbReference type="SAM" id="MobiDB-lite"/>
    </source>
</evidence>
<evidence type="ECO:0000256" key="1">
    <source>
        <dbReference type="ARBA" id="ARBA00004123"/>
    </source>
</evidence>
<keyword evidence="14" id="KW-1185">Reference proteome</keyword>
<feature type="compositionally biased region" description="Polar residues" evidence="10">
    <location>
        <begin position="345"/>
        <end position="358"/>
    </location>
</feature>
<evidence type="ECO:0000259" key="12">
    <source>
        <dbReference type="PROSITE" id="PS51505"/>
    </source>
</evidence>
<keyword evidence="9" id="KW-0539">Nucleus</keyword>
<sequence length="395" mass="44623">YVDGTGYVDYLRKTARFGLSFWYDGRSITDFQMKMEEKHLSGPDNTRLEVILPRTDFFVFVFAYLIPVLHFVLFILQALIQDVYSELVEDACLGLCFEVHRAVKQGYFFLDETDQDSIKEFEIVDQPGVDIFGQVFNQWKNKECECPNCKRLIAASRFAPHLEKCLGMGRNSSRIANRRLATNNNISKSESDQEDNDDLNDNDWSYGAEKKAKKRRPDKNQNSPRRSKSLKHKNGELGTSLSSDPYKQYNYNAGISYESLGPNEIRSLLTTQCGVISEHTKKMCTRSHRCPQHTDDQRRTIRLLLLGPSAPTLPDADVEGDSFDIPNGQALLSRLQWEDFPDVSPTDSASSKASTNYSDSKRPKKKKRLDVSLISGGGGVNMTGVSSSSCQMLCS</sequence>
<evidence type="ECO:0000256" key="2">
    <source>
        <dbReference type="ARBA" id="ARBA00022723"/>
    </source>
</evidence>
<feature type="compositionally biased region" description="Acidic residues" evidence="10">
    <location>
        <begin position="192"/>
        <end position="201"/>
    </location>
</feature>
<dbReference type="PROSITE" id="PS51505">
    <property type="entry name" value="SCA7"/>
    <property type="match status" value="1"/>
</dbReference>
<dbReference type="GO" id="GO:0008270">
    <property type="term" value="F:zinc ion binding"/>
    <property type="evidence" value="ECO:0007669"/>
    <property type="project" value="UniProtKB-KW"/>
</dbReference>
<dbReference type="PANTHER" id="PTHR46367:SF1">
    <property type="entry name" value="ATAXIN-7-LIKE PROTEIN 3"/>
    <property type="match status" value="1"/>
</dbReference>
<feature type="non-terminal residue" evidence="13">
    <location>
        <position position="1"/>
    </location>
</feature>
<dbReference type="Pfam" id="PF08209">
    <property type="entry name" value="Sgf11"/>
    <property type="match status" value="1"/>
</dbReference>
<dbReference type="GO" id="GO:0006357">
    <property type="term" value="P:regulation of transcription by RNA polymerase II"/>
    <property type="evidence" value="ECO:0007669"/>
    <property type="project" value="TreeGrafter"/>
</dbReference>
<evidence type="ECO:0000313" key="14">
    <source>
        <dbReference type="Proteomes" id="UP000250572"/>
    </source>
</evidence>
<name>A0A315V6C2_GAMAF</name>
<dbReference type="EMBL" id="NHOQ01002357">
    <property type="protein sequence ID" value="PWA17596.1"/>
    <property type="molecule type" value="Genomic_DNA"/>
</dbReference>
<feature type="region of interest" description="Disordered" evidence="10">
    <location>
        <begin position="342"/>
        <end position="378"/>
    </location>
</feature>
<feature type="non-terminal residue" evidence="13">
    <location>
        <position position="395"/>
    </location>
</feature>
<evidence type="ECO:0000256" key="5">
    <source>
        <dbReference type="ARBA" id="ARBA00022853"/>
    </source>
</evidence>
<feature type="region of interest" description="Disordered" evidence="10">
    <location>
        <begin position="183"/>
        <end position="244"/>
    </location>
</feature>
<keyword evidence="8" id="KW-0804">Transcription</keyword>
<dbReference type="Gene3D" id="3.30.160.60">
    <property type="entry name" value="Classic Zinc Finger"/>
    <property type="match status" value="1"/>
</dbReference>
<evidence type="ECO:0000313" key="13">
    <source>
        <dbReference type="EMBL" id="PWA17596.1"/>
    </source>
</evidence>
<keyword evidence="11" id="KW-0812">Transmembrane</keyword>
<dbReference type="GO" id="GO:0000124">
    <property type="term" value="C:SAGA complex"/>
    <property type="evidence" value="ECO:0007669"/>
    <property type="project" value="TreeGrafter"/>
</dbReference>
<comment type="subcellular location">
    <subcellularLocation>
        <location evidence="1">Nucleus</location>
    </subcellularLocation>
</comment>
<keyword evidence="2" id="KW-0479">Metal-binding</keyword>
<feature type="transmembrane region" description="Helical" evidence="11">
    <location>
        <begin position="57"/>
        <end position="80"/>
    </location>
</feature>
<dbReference type="GO" id="GO:0006325">
    <property type="term" value="P:chromatin organization"/>
    <property type="evidence" value="ECO:0007669"/>
    <property type="project" value="UniProtKB-KW"/>
</dbReference>
<keyword evidence="6" id="KW-0805">Transcription regulation</keyword>
<evidence type="ECO:0000256" key="8">
    <source>
        <dbReference type="ARBA" id="ARBA00023163"/>
    </source>
</evidence>
<feature type="domain" description="SCA7" evidence="12">
    <location>
        <begin position="260"/>
        <end position="327"/>
    </location>
</feature>
<evidence type="ECO:0000256" key="6">
    <source>
        <dbReference type="ARBA" id="ARBA00023015"/>
    </source>
</evidence>
<evidence type="ECO:0000256" key="11">
    <source>
        <dbReference type="SAM" id="Phobius"/>
    </source>
</evidence>
<accession>A0A315V6C2</accession>
<dbReference type="Gene3D" id="6.10.140.1270">
    <property type="match status" value="1"/>
</dbReference>
<dbReference type="InterPro" id="IPR051078">
    <property type="entry name" value="SGF11"/>
</dbReference>
<dbReference type="STRING" id="33528.ENSGAFP00000004675"/>
<dbReference type="FunFam" id="3.30.160.60:FF:000118">
    <property type="entry name" value="Ataxin-7-like protein 3"/>
    <property type="match status" value="1"/>
</dbReference>
<evidence type="ECO:0000256" key="9">
    <source>
        <dbReference type="ARBA" id="ARBA00023242"/>
    </source>
</evidence>
<keyword evidence="7" id="KW-0010">Activator</keyword>
<keyword evidence="4" id="KW-0862">Zinc</keyword>
<dbReference type="InterPro" id="IPR013246">
    <property type="entry name" value="SAGA_su_Sgf11"/>
</dbReference>
<reference evidence="13 14" key="1">
    <citation type="journal article" date="2018" name="G3 (Bethesda)">
        <title>A High-Quality Reference Genome for the Invasive Mosquitofish Gambusia affinis Using a Chicago Library.</title>
        <authorList>
            <person name="Hoffberg S.L."/>
            <person name="Troendle N.J."/>
            <person name="Glenn T.C."/>
            <person name="Mahmud O."/>
            <person name="Louha S."/>
            <person name="Chalopin D."/>
            <person name="Bennetzen J.L."/>
            <person name="Mauricio R."/>
        </authorList>
    </citation>
    <scope>NUCLEOTIDE SEQUENCE [LARGE SCALE GENOMIC DNA]</scope>
    <source>
        <strain evidence="13">NE01/NJP1002.9</strain>
        <tissue evidence="13">Muscle</tissue>
    </source>
</reference>
<dbReference type="PANTHER" id="PTHR46367">
    <property type="entry name" value="ATAXIN-7-LIKE PROTEIN 3"/>
    <property type="match status" value="1"/>
</dbReference>
<evidence type="ECO:0000256" key="4">
    <source>
        <dbReference type="ARBA" id="ARBA00022833"/>
    </source>
</evidence>